<dbReference type="EMBL" id="CP051180">
    <property type="protein sequence ID" value="QIZ77078.1"/>
    <property type="molecule type" value="Genomic_DNA"/>
</dbReference>
<keyword evidence="1" id="KW-0732">Signal</keyword>
<accession>A0A6H1UE25</accession>
<gene>
    <name evidence="3" type="ORF">HER31_09390</name>
</gene>
<name>A0A6H1UE25_9GAMM</name>
<feature type="signal peptide" evidence="1">
    <location>
        <begin position="1"/>
        <end position="18"/>
    </location>
</feature>
<dbReference type="Pfam" id="PF13511">
    <property type="entry name" value="DUF4124"/>
    <property type="match status" value="1"/>
</dbReference>
<proteinExistence type="predicted"/>
<sequence length="165" mass="18323">MNKLAVTLLLVMPMSLNAGVYKWVDASGGIHYSERPPVNVATQTVAVNNPREQSVGNRDDNFDSSPLSQVIRQLNSNQQQLNCSVAVRHANAGINYLVRMADINYRDGFTELSKYQTESRYLSNLKRSFTIRNCVTASGKHLAFYACAADSAKHFAFCISQLSDI</sequence>
<dbReference type="RefSeq" id="WP_168660339.1">
    <property type="nucleotide sequence ID" value="NZ_CP051180.1"/>
</dbReference>
<dbReference type="InterPro" id="IPR025392">
    <property type="entry name" value="DUF4124"/>
</dbReference>
<dbReference type="AlphaFoldDB" id="A0A6H1UE25"/>
<evidence type="ECO:0000259" key="2">
    <source>
        <dbReference type="Pfam" id="PF13511"/>
    </source>
</evidence>
<dbReference type="KEGG" id="fes:HER31_09390"/>
<dbReference type="Proteomes" id="UP000501602">
    <property type="component" value="Chromosome"/>
</dbReference>
<protein>
    <submittedName>
        <fullName evidence="3">DUF4124 domain-containing protein</fullName>
    </submittedName>
</protein>
<feature type="domain" description="DUF4124" evidence="2">
    <location>
        <begin position="8"/>
        <end position="53"/>
    </location>
</feature>
<organism evidence="3 4">
    <name type="scientific">Ferrimonas lipolytica</name>
    <dbReference type="NCBI Taxonomy" id="2724191"/>
    <lineage>
        <taxon>Bacteria</taxon>
        <taxon>Pseudomonadati</taxon>
        <taxon>Pseudomonadota</taxon>
        <taxon>Gammaproteobacteria</taxon>
        <taxon>Alteromonadales</taxon>
        <taxon>Ferrimonadaceae</taxon>
        <taxon>Ferrimonas</taxon>
    </lineage>
</organism>
<keyword evidence="4" id="KW-1185">Reference proteome</keyword>
<evidence type="ECO:0000313" key="3">
    <source>
        <dbReference type="EMBL" id="QIZ77078.1"/>
    </source>
</evidence>
<evidence type="ECO:0000256" key="1">
    <source>
        <dbReference type="SAM" id="SignalP"/>
    </source>
</evidence>
<evidence type="ECO:0000313" key="4">
    <source>
        <dbReference type="Proteomes" id="UP000501602"/>
    </source>
</evidence>
<reference evidence="3 4" key="1">
    <citation type="submission" date="2020-04" db="EMBL/GenBank/DDBJ databases">
        <title>Ferrimonas sp. S7 isolated from sea water.</title>
        <authorList>
            <person name="Bae S.S."/>
            <person name="Baek K."/>
        </authorList>
    </citation>
    <scope>NUCLEOTIDE SEQUENCE [LARGE SCALE GENOMIC DNA]</scope>
    <source>
        <strain evidence="3 4">S7</strain>
    </source>
</reference>
<feature type="chain" id="PRO_5026132164" evidence="1">
    <location>
        <begin position="19"/>
        <end position="165"/>
    </location>
</feature>